<reference evidence="1" key="1">
    <citation type="submission" date="2022-04" db="EMBL/GenBank/DDBJ databases">
        <title>Halobacillus sp. isolated from saltern.</title>
        <authorList>
            <person name="Won M."/>
            <person name="Lee C.-M."/>
            <person name="Woen H.-Y."/>
            <person name="Kwon S.-W."/>
        </authorList>
    </citation>
    <scope>NUCLEOTIDE SEQUENCE</scope>
    <source>
        <strain evidence="1">SSHM10-5</strain>
    </source>
</reference>
<dbReference type="RefSeq" id="WP_245034383.1">
    <property type="nucleotide sequence ID" value="NZ_CP095075.1"/>
</dbReference>
<protein>
    <submittedName>
        <fullName evidence="1">Uncharacterized protein</fullName>
    </submittedName>
</protein>
<name>A0ABY4HGT1_9BACI</name>
<evidence type="ECO:0000313" key="2">
    <source>
        <dbReference type="Proteomes" id="UP000830326"/>
    </source>
</evidence>
<proteinExistence type="predicted"/>
<dbReference type="EMBL" id="CP095075">
    <property type="protein sequence ID" value="UOR13065.1"/>
    <property type="molecule type" value="Genomic_DNA"/>
</dbReference>
<gene>
    <name evidence="1" type="ORF">MUO15_06090</name>
</gene>
<organism evidence="1 2">
    <name type="scientific">Halobacillus amylolyticus</name>
    <dbReference type="NCBI Taxonomy" id="2932259"/>
    <lineage>
        <taxon>Bacteria</taxon>
        <taxon>Bacillati</taxon>
        <taxon>Bacillota</taxon>
        <taxon>Bacilli</taxon>
        <taxon>Bacillales</taxon>
        <taxon>Bacillaceae</taxon>
        <taxon>Halobacillus</taxon>
    </lineage>
</organism>
<evidence type="ECO:0000313" key="1">
    <source>
        <dbReference type="EMBL" id="UOR13065.1"/>
    </source>
</evidence>
<sequence length="171" mass="19820">MNEDSLTNKINSRIQHLDKTLNRPSLVFGYFTHNLLTDHKLEKLKISGRFILDNFTQKDLETPVIKLHVHTSTNAIFKGCLLEEDPKTTIQSGRHSWISDKGQENQIIIKSFEENTFLKRNRRLIIDHILIELPVNTPHHLSLSAYIDFGKNSRYSKHSLNSIEVNSMEIT</sequence>
<dbReference type="Proteomes" id="UP000830326">
    <property type="component" value="Chromosome"/>
</dbReference>
<accession>A0ABY4HGT1</accession>
<keyword evidence="2" id="KW-1185">Reference proteome</keyword>